<proteinExistence type="predicted"/>
<evidence type="ECO:0008006" key="6">
    <source>
        <dbReference type="Google" id="ProtNLM"/>
    </source>
</evidence>
<feature type="compositionally biased region" description="Basic and acidic residues" evidence="1">
    <location>
        <begin position="1"/>
        <end position="16"/>
    </location>
</feature>
<gene>
    <name evidence="2" type="ORF">CDG81_09270</name>
    <name evidence="3" type="ORF">IL38_07385</name>
</gene>
<dbReference type="Proteomes" id="UP000215043">
    <property type="component" value="Chromosome"/>
</dbReference>
<dbReference type="Gene3D" id="2.30.30.990">
    <property type="entry name" value="Malonyl-[acyl-carrier protein] O-methyltransferase, zinc-finger motif"/>
    <property type="match status" value="1"/>
</dbReference>
<dbReference type="Pfam" id="PF16827">
    <property type="entry name" value="zf-HC3"/>
    <property type="match status" value="1"/>
</dbReference>
<evidence type="ECO:0000313" key="4">
    <source>
        <dbReference type="Proteomes" id="UP000029737"/>
    </source>
</evidence>
<keyword evidence="4" id="KW-1185">Reference proteome</keyword>
<dbReference type="HOGENOM" id="CLU_2696154_0_0_11"/>
<dbReference type="eggNOG" id="ENOG5032H5I">
    <property type="taxonomic scope" value="Bacteria"/>
</dbReference>
<dbReference type="KEGG" id="aey:CDG81_09270"/>
<name>A0A099D9T0_9ACTN</name>
<dbReference type="Proteomes" id="UP000029737">
    <property type="component" value="Unassembled WGS sequence"/>
</dbReference>
<dbReference type="InterPro" id="IPR031795">
    <property type="entry name" value="Zf-HC3"/>
</dbReference>
<evidence type="ECO:0000313" key="3">
    <source>
        <dbReference type="EMBL" id="KGI82120.1"/>
    </source>
</evidence>
<dbReference type="EMBL" id="CP022752">
    <property type="protein sequence ID" value="ASU78438.1"/>
    <property type="molecule type" value="Genomic_DNA"/>
</dbReference>
<feature type="region of interest" description="Disordered" evidence="1">
    <location>
        <begin position="1"/>
        <end position="32"/>
    </location>
</feature>
<dbReference type="AlphaFoldDB" id="A0A099D9T0"/>
<dbReference type="OrthoDB" id="5194387at2"/>
<protein>
    <recommendedName>
        <fullName evidence="6">Zinc-finger domain-containing protein</fullName>
    </recommendedName>
</protein>
<organism evidence="2 5">
    <name type="scientific">Actinopolyspora erythraea</name>
    <dbReference type="NCBI Taxonomy" id="414996"/>
    <lineage>
        <taxon>Bacteria</taxon>
        <taxon>Bacillati</taxon>
        <taxon>Actinomycetota</taxon>
        <taxon>Actinomycetes</taxon>
        <taxon>Actinopolysporales</taxon>
        <taxon>Actinopolysporaceae</taxon>
        <taxon>Actinopolyspora</taxon>
    </lineage>
</organism>
<reference evidence="2 5" key="2">
    <citation type="submission" date="2017-08" db="EMBL/GenBank/DDBJ databases">
        <title>The complete genome sequence of moderately halophilic actinomycete Actinopolyspora erythraea YIM 90600, the producer of novel erythromycin, novel actinopolysporins A-C and tubercidin.</title>
        <authorList>
            <person name="Yin M."/>
            <person name="Tang S."/>
        </authorList>
    </citation>
    <scope>NUCLEOTIDE SEQUENCE [LARGE SCALE GENOMIC DNA]</scope>
    <source>
        <strain evidence="2 5">YIM 90600</strain>
    </source>
</reference>
<reference evidence="3 4" key="1">
    <citation type="journal article" date="2014" name="PLoS ONE">
        <title>Identification and Characterization of a New Erythromycin Biosynthetic Gene Cluster in Actinopolyspora erythraea YIM90600, a Novel Erythronolide-Producing Halophilic Actinomycete Isolated from Salt Field.</title>
        <authorList>
            <person name="Chen D."/>
            <person name="Feng J."/>
            <person name="Huang L."/>
            <person name="Zhang Q."/>
            <person name="Wu J."/>
            <person name="Zhu X."/>
            <person name="Duan Y."/>
            <person name="Xu Z."/>
        </authorList>
    </citation>
    <scope>NUCLEOTIDE SEQUENCE [LARGE SCALE GENOMIC DNA]</scope>
    <source>
        <strain evidence="3 4">YIM90600</strain>
    </source>
</reference>
<sequence>MTSELKHHWQPAEKQRHAIAGPLPGGKQHNEGERLDTLCGRQVVAAASNELNWLWPTCDACMNVAKERVGATA</sequence>
<accession>A0A099D9T0</accession>
<dbReference type="RefSeq" id="WP_043571698.1">
    <property type="nucleotide sequence ID" value="NZ_CP022752.1"/>
</dbReference>
<evidence type="ECO:0000313" key="5">
    <source>
        <dbReference type="Proteomes" id="UP000215043"/>
    </source>
</evidence>
<evidence type="ECO:0000313" key="2">
    <source>
        <dbReference type="EMBL" id="ASU78438.1"/>
    </source>
</evidence>
<dbReference type="EMBL" id="JPMV01000013">
    <property type="protein sequence ID" value="KGI82120.1"/>
    <property type="molecule type" value="Genomic_DNA"/>
</dbReference>
<evidence type="ECO:0000256" key="1">
    <source>
        <dbReference type="SAM" id="MobiDB-lite"/>
    </source>
</evidence>